<feature type="compositionally biased region" description="Basic residues" evidence="1">
    <location>
        <begin position="74"/>
        <end position="89"/>
    </location>
</feature>
<evidence type="ECO:0000313" key="3">
    <source>
        <dbReference type="Proteomes" id="UP000001880"/>
    </source>
</evidence>
<dbReference type="STRING" id="502025.Hoch_4877"/>
<reference evidence="2 3" key="1">
    <citation type="journal article" date="2010" name="Stand. Genomic Sci.">
        <title>Complete genome sequence of Haliangium ochraceum type strain (SMP-2).</title>
        <authorList>
            <consortium name="US DOE Joint Genome Institute (JGI-PGF)"/>
            <person name="Ivanova N."/>
            <person name="Daum C."/>
            <person name="Lang E."/>
            <person name="Abt B."/>
            <person name="Kopitz M."/>
            <person name="Saunders E."/>
            <person name="Lapidus A."/>
            <person name="Lucas S."/>
            <person name="Glavina Del Rio T."/>
            <person name="Nolan M."/>
            <person name="Tice H."/>
            <person name="Copeland A."/>
            <person name="Cheng J.F."/>
            <person name="Chen F."/>
            <person name="Bruce D."/>
            <person name="Goodwin L."/>
            <person name="Pitluck S."/>
            <person name="Mavromatis K."/>
            <person name="Pati A."/>
            <person name="Mikhailova N."/>
            <person name="Chen A."/>
            <person name="Palaniappan K."/>
            <person name="Land M."/>
            <person name="Hauser L."/>
            <person name="Chang Y.J."/>
            <person name="Jeffries C.D."/>
            <person name="Detter J.C."/>
            <person name="Brettin T."/>
            <person name="Rohde M."/>
            <person name="Goker M."/>
            <person name="Bristow J."/>
            <person name="Markowitz V."/>
            <person name="Eisen J.A."/>
            <person name="Hugenholtz P."/>
            <person name="Kyrpides N.C."/>
            <person name="Klenk H.P."/>
        </authorList>
    </citation>
    <scope>NUCLEOTIDE SEQUENCE [LARGE SCALE GENOMIC DNA]</scope>
    <source>
        <strain evidence="3">DSM 14365 / CIP 107738 / JCM 11303 / AJ 13395 / SMP-2</strain>
    </source>
</reference>
<dbReference type="KEGG" id="hoh:Hoch_4877"/>
<feature type="compositionally biased region" description="Basic residues" evidence="1">
    <location>
        <begin position="542"/>
        <end position="554"/>
    </location>
</feature>
<feature type="region of interest" description="Disordered" evidence="1">
    <location>
        <begin position="52"/>
        <end position="105"/>
    </location>
</feature>
<dbReference type="EMBL" id="CP001804">
    <property type="protein sequence ID" value="ACY17366.1"/>
    <property type="molecule type" value="Genomic_DNA"/>
</dbReference>
<dbReference type="HOGENOM" id="CLU_470728_0_0_7"/>
<dbReference type="eggNOG" id="COG2856">
    <property type="taxonomic scope" value="Bacteria"/>
</dbReference>
<accession>D0LU02</accession>
<evidence type="ECO:0000313" key="2">
    <source>
        <dbReference type="EMBL" id="ACY17366.1"/>
    </source>
</evidence>
<protein>
    <recommendedName>
        <fullName evidence="4">DUF4157 domain-containing protein</fullName>
    </recommendedName>
</protein>
<sequence>MPAPTPLSRALAGSPGHRSPRRHEPRTARRGARFAAVCTALLCALLLAAPSPPAHAQRSGDSSANGAHGTHGTKTPRQRRGKDRRRAPKPARPAPANPAAAAADAEASLPARYRELLDKTDAITAEVIALRGLAVKRPIQRGIMQKAEIEARLRTRIDEEYSPEELAAEELALKRLGLLPAKLDYKKLVIELLTEQIAGFYDPVEGQLFIAGWQDMGLGPGADDMVMAHELVHALQDQHFDLESFMKPDKHHSDAAMARQALVEGDGTALMLEHTLSRANLPPPWHAPNVLDLMKPQMTADMDQGALGRAPLVLRENMLFPYLAGLSFVAHFRQHHSWQRIDAIFRKPPLSSEHILHPESYERYERPVAIAAAPLPSLAGYAMVYHDVVGEFGLGVLLRQHLGAGKPSDALRDKTERAAEGWGGDRLAIFAPPGHTGAPAQAVAVLYTVWDETADALEYFDALSDALPALASGGKPMVEDEDKLVYADAGGALHMAERRDDAVLLLLGAPRERAPELAREVWKRWKLTRVRPGPGARAGQPSHHRMGRGAKRGAKRDQGQRQGKRSKPRPARRERTPRP</sequence>
<feature type="region of interest" description="Disordered" evidence="1">
    <location>
        <begin position="1"/>
        <end position="29"/>
    </location>
</feature>
<organism evidence="2 3">
    <name type="scientific">Haliangium ochraceum (strain DSM 14365 / JCM 11303 / SMP-2)</name>
    <dbReference type="NCBI Taxonomy" id="502025"/>
    <lineage>
        <taxon>Bacteria</taxon>
        <taxon>Pseudomonadati</taxon>
        <taxon>Myxococcota</taxon>
        <taxon>Polyangia</taxon>
        <taxon>Haliangiales</taxon>
        <taxon>Kofleriaceae</taxon>
        <taxon>Haliangium</taxon>
    </lineage>
</organism>
<dbReference type="Proteomes" id="UP000001880">
    <property type="component" value="Chromosome"/>
</dbReference>
<name>D0LU02_HALO1</name>
<evidence type="ECO:0008006" key="4">
    <source>
        <dbReference type="Google" id="ProtNLM"/>
    </source>
</evidence>
<keyword evidence="3" id="KW-1185">Reference proteome</keyword>
<gene>
    <name evidence="2" type="ordered locus">Hoch_4877</name>
</gene>
<feature type="compositionally biased region" description="Basic residues" evidence="1">
    <location>
        <begin position="18"/>
        <end position="29"/>
    </location>
</feature>
<dbReference type="AlphaFoldDB" id="D0LU02"/>
<evidence type="ECO:0000256" key="1">
    <source>
        <dbReference type="SAM" id="MobiDB-lite"/>
    </source>
</evidence>
<proteinExistence type="predicted"/>
<feature type="region of interest" description="Disordered" evidence="1">
    <location>
        <begin position="531"/>
        <end position="579"/>
    </location>
</feature>